<reference evidence="5 6" key="1">
    <citation type="submission" date="2016-02" db="EMBL/GenBank/DDBJ databases">
        <authorList>
            <person name="Wen L."/>
            <person name="He K."/>
            <person name="Yang H."/>
        </authorList>
    </citation>
    <scope>NUCLEOTIDE SEQUENCE [LARGE SCALE GENOMIC DNA]</scope>
    <source>
        <strain evidence="5 6">DSM 22607</strain>
    </source>
</reference>
<accession>A0A136Q7H9</accession>
<dbReference type="EMBL" id="LSZW01000040">
    <property type="protein sequence ID" value="KXK66526.1"/>
    <property type="molecule type" value="Genomic_DNA"/>
</dbReference>
<dbReference type="InterPro" id="IPR028098">
    <property type="entry name" value="Glyco_trans_4-like_N"/>
</dbReference>
<dbReference type="STRING" id="626937.HMPREF3293_00569"/>
<evidence type="ECO:0000256" key="2">
    <source>
        <dbReference type="ARBA" id="ARBA00022679"/>
    </source>
</evidence>
<gene>
    <name evidence="5" type="ORF">HMPREF3293_00569</name>
</gene>
<dbReference type="CDD" id="cd03801">
    <property type="entry name" value="GT4_PimA-like"/>
    <property type="match status" value="1"/>
</dbReference>
<evidence type="ECO:0000256" key="1">
    <source>
        <dbReference type="ARBA" id="ARBA00022676"/>
    </source>
</evidence>
<dbReference type="Pfam" id="PF00534">
    <property type="entry name" value="Glycos_transf_1"/>
    <property type="match status" value="1"/>
</dbReference>
<evidence type="ECO:0000313" key="5">
    <source>
        <dbReference type="EMBL" id="KXK66526.1"/>
    </source>
</evidence>
<dbReference type="AlphaFoldDB" id="A0A136Q7H9"/>
<dbReference type="Pfam" id="PF13439">
    <property type="entry name" value="Glyco_transf_4"/>
    <property type="match status" value="1"/>
</dbReference>
<organism evidence="5 6">
    <name type="scientific">Christensenella minuta</name>
    <dbReference type="NCBI Taxonomy" id="626937"/>
    <lineage>
        <taxon>Bacteria</taxon>
        <taxon>Bacillati</taxon>
        <taxon>Bacillota</taxon>
        <taxon>Clostridia</taxon>
        <taxon>Christensenellales</taxon>
        <taxon>Christensenellaceae</taxon>
        <taxon>Christensenella</taxon>
    </lineage>
</organism>
<protein>
    <submittedName>
        <fullName evidence="5">Glycosyltransferase, group 1 family protein</fullName>
    </submittedName>
</protein>
<keyword evidence="6" id="KW-1185">Reference proteome</keyword>
<dbReference type="Proteomes" id="UP000070366">
    <property type="component" value="Unassembled WGS sequence"/>
</dbReference>
<dbReference type="PANTHER" id="PTHR12526:SF510">
    <property type="entry name" value="D-INOSITOL 3-PHOSPHATE GLYCOSYLTRANSFERASE"/>
    <property type="match status" value="1"/>
</dbReference>
<dbReference type="Gene3D" id="3.40.50.2000">
    <property type="entry name" value="Glycogen Phosphorylase B"/>
    <property type="match status" value="2"/>
</dbReference>
<dbReference type="SUPFAM" id="SSF53756">
    <property type="entry name" value="UDP-Glycosyltransferase/glycogen phosphorylase"/>
    <property type="match status" value="1"/>
</dbReference>
<sequence length="386" mass="43301">MKVLYVLKTNTGAGWAFNQAKWLHTHGVEIVAVLPNDTDGFAENYKKEGMKVIGVDFSLPVTRPWFFQKRKKLIAQIISQEQPDIIHSHFVTTTMMLRLALKKSVIPRLFQVPGPLHLENALYRKAEIKLANQYDYWAGSCQKTERIYLESGIEKSKVFLAYYGGLFAGEENAYREPTGKLRGEYGIPEEIPIVATVSYFYKPKWYMLQKRGLKGHEDFIDAIKILKEQGVKCQGVIIGGPADKSKKYEKRLRNYAGKKCGDSIVFTGFKTNMKDIYRELDVAVHPSLSENLGGAGESLAAGVPTITTDIGGFPDIIQDGKTGFLVPVKRPDKIAEAVARVLGDKKEAQKIARCGQRLSKEKFDIQATAKRVLEIYHEILHGGNDS</sequence>
<keyword evidence="1" id="KW-0328">Glycosyltransferase</keyword>
<proteinExistence type="predicted"/>
<dbReference type="GO" id="GO:0016757">
    <property type="term" value="F:glycosyltransferase activity"/>
    <property type="evidence" value="ECO:0007669"/>
    <property type="project" value="UniProtKB-KW"/>
</dbReference>
<dbReference type="InterPro" id="IPR001296">
    <property type="entry name" value="Glyco_trans_1"/>
</dbReference>
<name>A0A136Q7H9_9FIRM</name>
<dbReference type="RefSeq" id="WP_066522731.1">
    <property type="nucleotide sequence ID" value="NZ_CP149433.1"/>
</dbReference>
<comment type="caution">
    <text evidence="5">The sequence shown here is derived from an EMBL/GenBank/DDBJ whole genome shotgun (WGS) entry which is preliminary data.</text>
</comment>
<evidence type="ECO:0000259" key="3">
    <source>
        <dbReference type="Pfam" id="PF00534"/>
    </source>
</evidence>
<feature type="domain" description="Glycosyl transferase family 1" evidence="3">
    <location>
        <begin position="214"/>
        <end position="353"/>
    </location>
</feature>
<dbReference type="PANTHER" id="PTHR12526">
    <property type="entry name" value="GLYCOSYLTRANSFERASE"/>
    <property type="match status" value="1"/>
</dbReference>
<keyword evidence="2 5" id="KW-0808">Transferase</keyword>
<evidence type="ECO:0000313" key="6">
    <source>
        <dbReference type="Proteomes" id="UP000070366"/>
    </source>
</evidence>
<feature type="domain" description="Glycosyltransferase subfamily 4-like N-terminal" evidence="4">
    <location>
        <begin position="17"/>
        <end position="161"/>
    </location>
</feature>
<evidence type="ECO:0000259" key="4">
    <source>
        <dbReference type="Pfam" id="PF13439"/>
    </source>
</evidence>